<evidence type="ECO:0000256" key="4">
    <source>
        <dbReference type="SAM" id="MobiDB-lite"/>
    </source>
</evidence>
<proteinExistence type="predicted"/>
<keyword evidence="3" id="KW-0157">Chromophore</keyword>
<keyword evidence="1" id="KW-0285">Flavoprotein</keyword>
<dbReference type="PANTHER" id="PTHR47429:SF9">
    <property type="entry name" value="PAS DOMAIN-CONTAINING PROTEIN"/>
    <property type="match status" value="1"/>
</dbReference>
<name>A0A8H7AG41_9EURO</name>
<dbReference type="SUPFAM" id="SSF55785">
    <property type="entry name" value="PYP-like sensor domain (PAS domain)"/>
    <property type="match status" value="1"/>
</dbReference>
<feature type="region of interest" description="Disordered" evidence="4">
    <location>
        <begin position="418"/>
        <end position="443"/>
    </location>
</feature>
<feature type="compositionally biased region" description="Polar residues" evidence="4">
    <location>
        <begin position="594"/>
        <end position="620"/>
    </location>
</feature>
<feature type="region of interest" description="Disordered" evidence="4">
    <location>
        <begin position="577"/>
        <end position="620"/>
    </location>
</feature>
<protein>
    <recommendedName>
        <fullName evidence="5">PAC domain-containing protein</fullName>
    </recommendedName>
</protein>
<dbReference type="GO" id="GO:0005634">
    <property type="term" value="C:nucleus"/>
    <property type="evidence" value="ECO:0007669"/>
    <property type="project" value="TreeGrafter"/>
</dbReference>
<keyword evidence="2" id="KW-0288">FMN</keyword>
<evidence type="ECO:0000313" key="7">
    <source>
        <dbReference type="Proteomes" id="UP000606974"/>
    </source>
</evidence>
<comment type="caution">
    <text evidence="6">The sequence shown here is derived from an EMBL/GenBank/DDBJ whole genome shotgun (WGS) entry which is preliminary data.</text>
</comment>
<dbReference type="InterPro" id="IPR000700">
    <property type="entry name" value="PAS-assoc_C"/>
</dbReference>
<evidence type="ECO:0000313" key="6">
    <source>
        <dbReference type="EMBL" id="KAF7508328.1"/>
    </source>
</evidence>
<gene>
    <name evidence="6" type="ORF">GJ744_009319</name>
</gene>
<organism evidence="6 7">
    <name type="scientific">Endocarpon pusillum</name>
    <dbReference type="NCBI Taxonomy" id="364733"/>
    <lineage>
        <taxon>Eukaryota</taxon>
        <taxon>Fungi</taxon>
        <taxon>Dikarya</taxon>
        <taxon>Ascomycota</taxon>
        <taxon>Pezizomycotina</taxon>
        <taxon>Eurotiomycetes</taxon>
        <taxon>Chaetothyriomycetidae</taxon>
        <taxon>Verrucariales</taxon>
        <taxon>Verrucariaceae</taxon>
        <taxon>Endocarpon</taxon>
    </lineage>
</organism>
<dbReference type="Proteomes" id="UP000606974">
    <property type="component" value="Unassembled WGS sequence"/>
</dbReference>
<evidence type="ECO:0000259" key="5">
    <source>
        <dbReference type="PROSITE" id="PS50113"/>
    </source>
</evidence>
<feature type="domain" description="PAC" evidence="5">
    <location>
        <begin position="321"/>
        <end position="374"/>
    </location>
</feature>
<feature type="compositionally biased region" description="Low complexity" evidence="4">
    <location>
        <begin position="581"/>
        <end position="592"/>
    </location>
</feature>
<evidence type="ECO:0000256" key="2">
    <source>
        <dbReference type="ARBA" id="ARBA00022643"/>
    </source>
</evidence>
<dbReference type="InterPro" id="IPR035965">
    <property type="entry name" value="PAS-like_dom_sf"/>
</dbReference>
<feature type="compositionally biased region" description="Basic and acidic residues" evidence="4">
    <location>
        <begin position="56"/>
        <end position="66"/>
    </location>
</feature>
<dbReference type="PROSITE" id="PS50113">
    <property type="entry name" value="PAC"/>
    <property type="match status" value="1"/>
</dbReference>
<reference evidence="6" key="1">
    <citation type="submission" date="2020-02" db="EMBL/GenBank/DDBJ databases">
        <authorList>
            <person name="Palmer J.M."/>
        </authorList>
    </citation>
    <scope>NUCLEOTIDE SEQUENCE</scope>
    <source>
        <strain evidence="6">EPUS1.4</strain>
        <tissue evidence="6">Thallus</tissue>
    </source>
</reference>
<dbReference type="Gene3D" id="3.30.450.20">
    <property type="entry name" value="PAS domain"/>
    <property type="match status" value="1"/>
</dbReference>
<accession>A0A8H7AG41</accession>
<feature type="region of interest" description="Disordered" evidence="4">
    <location>
        <begin position="1"/>
        <end position="106"/>
    </location>
</feature>
<evidence type="ECO:0000256" key="1">
    <source>
        <dbReference type="ARBA" id="ARBA00022630"/>
    </source>
</evidence>
<keyword evidence="7" id="KW-1185">Reference proteome</keyword>
<evidence type="ECO:0000256" key="3">
    <source>
        <dbReference type="ARBA" id="ARBA00022991"/>
    </source>
</evidence>
<dbReference type="OrthoDB" id="447251at2759"/>
<dbReference type="EMBL" id="JAACFV010000055">
    <property type="protein sequence ID" value="KAF7508328.1"/>
    <property type="molecule type" value="Genomic_DNA"/>
</dbReference>
<dbReference type="AlphaFoldDB" id="A0A8H7AG41"/>
<dbReference type="Pfam" id="PF13426">
    <property type="entry name" value="PAS_9"/>
    <property type="match status" value="1"/>
</dbReference>
<dbReference type="InterPro" id="IPR000014">
    <property type="entry name" value="PAS"/>
</dbReference>
<dbReference type="PANTHER" id="PTHR47429">
    <property type="entry name" value="PROTEIN TWIN LOV 1"/>
    <property type="match status" value="1"/>
</dbReference>
<sequence>MPSVNGALNTPAPPWWTSMSVQPPSRKHNGSDVQSQIPEQIEDKPARNLHQQSHSTAHDSMTRSRSDNSQSGMNGTVKELAPLQDQDGVGGAGYDPVSEDNPSSYDLLAPTEEEQKKEYSLEKRSQLLFSREHLQVIFNDPSLLFKFTAFLTSQRPQSLPILVYYLDTLKAIRAIHYANAILEGLDAVKGHDFTSQPVEKTTHPLLEQRANEAFDVLAREDLPAYITSLYISVVTLSITKRVTGSLPPHLREASEGLAEVFCLTDPSRPDNPIVFASEEFNRTTQYGMTYALGRNCRFLQGPGTSPDSTRRIRDSVKEGRHHQEVFLNYRRDGSPFMNLLMTAPLCDSRGKIRYFIGAQVDVSGLVKECAELESLQRLLELHEKGNTAPNVHRPSPEKKDEFQELCEMLNMSELSTVRKHGGKMHSDSQDDSDTQSIHSQQPRLLLKDPYDNVNVVAARASGKLGGIYQNYLLVRPHPSLRILFASPSQRVPGILQSAFLDRIGGSPRVREELTAAFADGRGVTAKVRWLSRSQEEGRSRWIHCTPLVGINGQIGVWMVVIVDDERAVVTRNWKPAPPVASSITRSTRSRSINGRGQQSIDASMRNGSFRSESPSSLRIS</sequence>